<dbReference type="RefSeq" id="WP_116393256.1">
    <property type="nucleotide sequence ID" value="NZ_CAXQPM010000012.1"/>
</dbReference>
<dbReference type="GO" id="GO:0140359">
    <property type="term" value="F:ABC-type transporter activity"/>
    <property type="evidence" value="ECO:0007669"/>
    <property type="project" value="InterPro"/>
</dbReference>
<organism evidence="11 12">
    <name type="scientific">Parvularcula marina</name>
    <dbReference type="NCBI Taxonomy" id="2292771"/>
    <lineage>
        <taxon>Bacteria</taxon>
        <taxon>Pseudomonadati</taxon>
        <taxon>Pseudomonadota</taxon>
        <taxon>Alphaproteobacteria</taxon>
        <taxon>Parvularculales</taxon>
        <taxon>Parvularculaceae</taxon>
        <taxon>Parvularcula</taxon>
    </lineage>
</organism>
<accession>A0A371R7W4</accession>
<keyword evidence="4" id="KW-1003">Cell membrane</keyword>
<protein>
    <submittedName>
        <fullName evidence="11">ABC transporter permease</fullName>
    </submittedName>
</protein>
<evidence type="ECO:0000256" key="8">
    <source>
        <dbReference type="ARBA" id="ARBA00023136"/>
    </source>
</evidence>
<comment type="subcellular location">
    <subcellularLocation>
        <location evidence="1">Cell membrane</location>
        <topology evidence="1">Multi-pass membrane protein</topology>
    </subcellularLocation>
</comment>
<name>A0A371R7W4_9PROT</name>
<dbReference type="GO" id="GO:0005886">
    <property type="term" value="C:plasma membrane"/>
    <property type="evidence" value="ECO:0007669"/>
    <property type="project" value="UniProtKB-SubCell"/>
</dbReference>
<keyword evidence="7" id="KW-0625">Polysaccharide transport</keyword>
<dbReference type="AlphaFoldDB" id="A0A371R7W4"/>
<evidence type="ECO:0000256" key="3">
    <source>
        <dbReference type="ARBA" id="ARBA00022448"/>
    </source>
</evidence>
<dbReference type="PANTHER" id="PTHR30413">
    <property type="entry name" value="INNER MEMBRANE TRANSPORT PERMEASE"/>
    <property type="match status" value="1"/>
</dbReference>
<keyword evidence="5 9" id="KW-0812">Transmembrane</keyword>
<dbReference type="InParanoid" id="A0A371R7W4"/>
<evidence type="ECO:0000256" key="6">
    <source>
        <dbReference type="ARBA" id="ARBA00022989"/>
    </source>
</evidence>
<evidence type="ECO:0000256" key="7">
    <source>
        <dbReference type="ARBA" id="ARBA00023047"/>
    </source>
</evidence>
<evidence type="ECO:0000256" key="4">
    <source>
        <dbReference type="ARBA" id="ARBA00022475"/>
    </source>
</evidence>
<feature type="transmembrane region" description="Helical" evidence="9">
    <location>
        <begin position="48"/>
        <end position="70"/>
    </location>
</feature>
<feature type="transmembrane region" description="Helical" evidence="9">
    <location>
        <begin position="127"/>
        <end position="150"/>
    </location>
</feature>
<dbReference type="Proteomes" id="UP000264589">
    <property type="component" value="Unassembled WGS sequence"/>
</dbReference>
<feature type="transmembrane region" description="Helical" evidence="9">
    <location>
        <begin position="241"/>
        <end position="263"/>
    </location>
</feature>
<keyword evidence="3" id="KW-0813">Transport</keyword>
<keyword evidence="7" id="KW-0762">Sugar transport</keyword>
<feature type="transmembrane region" description="Helical" evidence="9">
    <location>
        <begin position="156"/>
        <end position="181"/>
    </location>
</feature>
<sequence length="274" mass="30850">MASPDYYHYEAGNSNWGRTVADIKSGLGRWRLWSSMAFRYFLNQYRGALIGPFWISLTTALTATGLGLLYSQLFSIDVKNHLPYVTIALVVWTYMSSFATSGTAVFNSNSHIFKEYPLPLSMFPMRLTVLQLLQVCFRFIVLFGVMMIFGVPFTPLSALAIIGFALLTWIGFWSSLALGVINARFRDFGQMVGAMFGFAFFVTPIFWTADRLGPYSWVVDFNPLYHMIQTVRGPLLGGDDIALHFIVTGAIAILSMVAGLLVYGRFSHRLPYWC</sequence>
<dbReference type="InterPro" id="IPR013525">
    <property type="entry name" value="ABC2_TM"/>
</dbReference>
<reference evidence="11" key="1">
    <citation type="submission" date="2018-08" db="EMBL/GenBank/DDBJ databases">
        <title>Parvularcula sp. SM1705, isolated from surface water of the South Sea China.</title>
        <authorList>
            <person name="Sun L."/>
        </authorList>
    </citation>
    <scope>NUCLEOTIDE SEQUENCE [LARGE SCALE GENOMIC DNA]</scope>
    <source>
        <strain evidence="11">SM1705</strain>
    </source>
</reference>
<evidence type="ECO:0000256" key="1">
    <source>
        <dbReference type="ARBA" id="ARBA00004651"/>
    </source>
</evidence>
<dbReference type="EMBL" id="QUQO01000002">
    <property type="protein sequence ID" value="RFB01540.1"/>
    <property type="molecule type" value="Genomic_DNA"/>
</dbReference>
<feature type="transmembrane region" description="Helical" evidence="9">
    <location>
        <begin position="188"/>
        <end position="207"/>
    </location>
</feature>
<dbReference type="OrthoDB" id="9796017at2"/>
<evidence type="ECO:0000259" key="10">
    <source>
        <dbReference type="Pfam" id="PF01061"/>
    </source>
</evidence>
<keyword evidence="12" id="KW-1185">Reference proteome</keyword>
<evidence type="ECO:0000313" key="12">
    <source>
        <dbReference type="Proteomes" id="UP000264589"/>
    </source>
</evidence>
<evidence type="ECO:0000256" key="5">
    <source>
        <dbReference type="ARBA" id="ARBA00022692"/>
    </source>
</evidence>
<evidence type="ECO:0000256" key="2">
    <source>
        <dbReference type="ARBA" id="ARBA00007783"/>
    </source>
</evidence>
<feature type="transmembrane region" description="Helical" evidence="9">
    <location>
        <begin position="82"/>
        <end position="106"/>
    </location>
</feature>
<keyword evidence="6 9" id="KW-1133">Transmembrane helix</keyword>
<comment type="similarity">
    <text evidence="2">Belongs to the ABC-2 integral membrane protein family.</text>
</comment>
<feature type="domain" description="ABC-2 type transporter transmembrane" evidence="10">
    <location>
        <begin position="34"/>
        <end position="233"/>
    </location>
</feature>
<evidence type="ECO:0000313" key="11">
    <source>
        <dbReference type="EMBL" id="RFB01540.1"/>
    </source>
</evidence>
<evidence type="ECO:0000256" key="9">
    <source>
        <dbReference type="SAM" id="Phobius"/>
    </source>
</evidence>
<dbReference type="Pfam" id="PF01061">
    <property type="entry name" value="ABC2_membrane"/>
    <property type="match status" value="1"/>
</dbReference>
<gene>
    <name evidence="11" type="ORF">DX908_14760</name>
</gene>
<dbReference type="GO" id="GO:0015920">
    <property type="term" value="P:lipopolysaccharide transport"/>
    <property type="evidence" value="ECO:0007669"/>
    <property type="project" value="TreeGrafter"/>
</dbReference>
<keyword evidence="8 9" id="KW-0472">Membrane</keyword>
<dbReference type="GO" id="GO:0015774">
    <property type="term" value="P:polysaccharide transport"/>
    <property type="evidence" value="ECO:0007669"/>
    <property type="project" value="UniProtKB-KW"/>
</dbReference>
<dbReference type="PANTHER" id="PTHR30413:SF10">
    <property type="entry name" value="CAPSULE POLYSACCHARIDE EXPORT INNER-MEMBRANE PROTEIN CTRC"/>
    <property type="match status" value="1"/>
</dbReference>
<comment type="caution">
    <text evidence="11">The sequence shown here is derived from an EMBL/GenBank/DDBJ whole genome shotgun (WGS) entry which is preliminary data.</text>
</comment>
<proteinExistence type="inferred from homology"/>